<feature type="compositionally biased region" description="Low complexity" evidence="5">
    <location>
        <begin position="138"/>
        <end position="148"/>
    </location>
</feature>
<organism evidence="8 9">
    <name type="scientific">Janibacter alkaliphilus</name>
    <dbReference type="NCBI Taxonomy" id="1069963"/>
    <lineage>
        <taxon>Bacteria</taxon>
        <taxon>Bacillati</taxon>
        <taxon>Actinomycetota</taxon>
        <taxon>Actinomycetes</taxon>
        <taxon>Micrococcales</taxon>
        <taxon>Intrasporangiaceae</taxon>
        <taxon>Janibacter</taxon>
    </lineage>
</organism>
<evidence type="ECO:0000259" key="7">
    <source>
        <dbReference type="Pfam" id="PF04234"/>
    </source>
</evidence>
<dbReference type="InterPro" id="IPR032694">
    <property type="entry name" value="CopC/D"/>
</dbReference>
<keyword evidence="6" id="KW-1133">Transmembrane helix</keyword>
<keyword evidence="3" id="KW-0732">Signal</keyword>
<dbReference type="PANTHER" id="PTHR34820:SF4">
    <property type="entry name" value="INNER MEMBRANE PROTEIN YEBZ"/>
    <property type="match status" value="1"/>
</dbReference>
<keyword evidence="9" id="KW-1185">Reference proteome</keyword>
<feature type="compositionally biased region" description="Acidic residues" evidence="5">
    <location>
        <begin position="249"/>
        <end position="260"/>
    </location>
</feature>
<gene>
    <name evidence="8" type="ORF">BJY28_003098</name>
</gene>
<feature type="region of interest" description="Disordered" evidence="5">
    <location>
        <begin position="132"/>
        <end position="261"/>
    </location>
</feature>
<dbReference type="InterPro" id="IPR014755">
    <property type="entry name" value="Cu-Rt/internalin_Ig-like"/>
</dbReference>
<evidence type="ECO:0000256" key="3">
    <source>
        <dbReference type="ARBA" id="ARBA00022729"/>
    </source>
</evidence>
<dbReference type="GO" id="GO:0030313">
    <property type="term" value="C:cell envelope"/>
    <property type="evidence" value="ECO:0007669"/>
    <property type="project" value="UniProtKB-SubCell"/>
</dbReference>
<keyword evidence="2" id="KW-0479">Metal-binding</keyword>
<feature type="compositionally biased region" description="Gly residues" evidence="5">
    <location>
        <begin position="149"/>
        <end position="163"/>
    </location>
</feature>
<dbReference type="GO" id="GO:0042597">
    <property type="term" value="C:periplasmic space"/>
    <property type="evidence" value="ECO:0007669"/>
    <property type="project" value="InterPro"/>
</dbReference>
<dbReference type="Pfam" id="PF04234">
    <property type="entry name" value="CopC"/>
    <property type="match status" value="1"/>
</dbReference>
<evidence type="ECO:0000256" key="1">
    <source>
        <dbReference type="ARBA" id="ARBA00004196"/>
    </source>
</evidence>
<dbReference type="GO" id="GO:0046688">
    <property type="term" value="P:response to copper ion"/>
    <property type="evidence" value="ECO:0007669"/>
    <property type="project" value="InterPro"/>
</dbReference>
<accession>A0A852X6T8</accession>
<dbReference type="Gene3D" id="2.60.40.1220">
    <property type="match status" value="1"/>
</dbReference>
<dbReference type="RefSeq" id="WP_179463792.1">
    <property type="nucleotide sequence ID" value="NZ_JACBZX010000001.1"/>
</dbReference>
<evidence type="ECO:0000256" key="2">
    <source>
        <dbReference type="ARBA" id="ARBA00022723"/>
    </source>
</evidence>
<proteinExistence type="predicted"/>
<protein>
    <recommendedName>
        <fullName evidence="7">CopC domain-containing protein</fullName>
    </recommendedName>
</protein>
<dbReference type="Proteomes" id="UP000592181">
    <property type="component" value="Unassembled WGS sequence"/>
</dbReference>
<evidence type="ECO:0000256" key="6">
    <source>
        <dbReference type="SAM" id="Phobius"/>
    </source>
</evidence>
<feature type="compositionally biased region" description="Low complexity" evidence="5">
    <location>
        <begin position="180"/>
        <end position="240"/>
    </location>
</feature>
<sequence>MTRAHRPDHRPSLHARGAALLATLLVAALTGLLSAAPATPASAHAALQASSPADGATITAVPPEIMLRFNEPIGTDFARVTVTKGGASAHQGSVEVDGNTVYRPINPSMSQGDWTVSYSVVSEDGHRVSGSVSFTYDTTSGRGSTPDSTGGGGSGAGSTGNGSGNSASSSGGGSTGGGSSSSAPTSSASSSAEAPAAPSSSASSSAEPTSQAPSSTSEPSSTSSSPSSSSSSSSGSATDGESPRPLAEGNDETAADEASDDSGVPWWVWVLGAAVLVLALIVALVARARRRGDHDQDERIDLESYRG</sequence>
<evidence type="ECO:0000256" key="4">
    <source>
        <dbReference type="ARBA" id="ARBA00023008"/>
    </source>
</evidence>
<dbReference type="GO" id="GO:0005507">
    <property type="term" value="F:copper ion binding"/>
    <property type="evidence" value="ECO:0007669"/>
    <property type="project" value="InterPro"/>
</dbReference>
<dbReference type="InterPro" id="IPR014756">
    <property type="entry name" value="Ig_E-set"/>
</dbReference>
<name>A0A852X6T8_9MICO</name>
<comment type="caution">
    <text evidence="8">The sequence shown here is derived from an EMBL/GenBank/DDBJ whole genome shotgun (WGS) entry which is preliminary data.</text>
</comment>
<dbReference type="GO" id="GO:0005886">
    <property type="term" value="C:plasma membrane"/>
    <property type="evidence" value="ECO:0007669"/>
    <property type="project" value="TreeGrafter"/>
</dbReference>
<dbReference type="SUPFAM" id="SSF81296">
    <property type="entry name" value="E set domains"/>
    <property type="match status" value="1"/>
</dbReference>
<feature type="compositionally biased region" description="Gly residues" evidence="5">
    <location>
        <begin position="170"/>
        <end position="179"/>
    </location>
</feature>
<feature type="transmembrane region" description="Helical" evidence="6">
    <location>
        <begin position="266"/>
        <end position="286"/>
    </location>
</feature>
<dbReference type="PANTHER" id="PTHR34820">
    <property type="entry name" value="INNER MEMBRANE PROTEIN YEBZ"/>
    <property type="match status" value="1"/>
</dbReference>
<keyword evidence="6" id="KW-0472">Membrane</keyword>
<evidence type="ECO:0000256" key="5">
    <source>
        <dbReference type="SAM" id="MobiDB-lite"/>
    </source>
</evidence>
<evidence type="ECO:0000313" key="9">
    <source>
        <dbReference type="Proteomes" id="UP000592181"/>
    </source>
</evidence>
<dbReference type="EMBL" id="JACBZX010000001">
    <property type="protein sequence ID" value="NYG38629.1"/>
    <property type="molecule type" value="Genomic_DNA"/>
</dbReference>
<dbReference type="InterPro" id="IPR007348">
    <property type="entry name" value="CopC_dom"/>
</dbReference>
<reference evidence="8 9" key="1">
    <citation type="submission" date="2020-07" db="EMBL/GenBank/DDBJ databases">
        <title>Sequencing the genomes of 1000 actinobacteria strains.</title>
        <authorList>
            <person name="Klenk H.-P."/>
        </authorList>
    </citation>
    <scope>NUCLEOTIDE SEQUENCE [LARGE SCALE GENOMIC DNA]</scope>
    <source>
        <strain evidence="8 9">DSM 24723</strain>
    </source>
</reference>
<keyword evidence="4" id="KW-0186">Copper</keyword>
<keyword evidence="6" id="KW-0812">Transmembrane</keyword>
<dbReference type="GO" id="GO:0006825">
    <property type="term" value="P:copper ion transport"/>
    <property type="evidence" value="ECO:0007669"/>
    <property type="project" value="InterPro"/>
</dbReference>
<comment type="subcellular location">
    <subcellularLocation>
        <location evidence="1">Cell envelope</location>
    </subcellularLocation>
</comment>
<feature type="domain" description="CopC" evidence="7">
    <location>
        <begin position="44"/>
        <end position="135"/>
    </location>
</feature>
<dbReference type="AlphaFoldDB" id="A0A852X6T8"/>
<evidence type="ECO:0000313" key="8">
    <source>
        <dbReference type="EMBL" id="NYG38629.1"/>
    </source>
</evidence>